<reference evidence="1" key="1">
    <citation type="submission" date="2023-04" db="EMBL/GenBank/DDBJ databases">
        <title>A chromosome-level genome assembly of the parasitoid wasp Eretmocerus hayati.</title>
        <authorList>
            <person name="Zhong Y."/>
            <person name="Liu S."/>
            <person name="Liu Y."/>
        </authorList>
    </citation>
    <scope>NUCLEOTIDE SEQUENCE</scope>
    <source>
        <strain evidence="1">ZJU_SS_LIU_2023</strain>
    </source>
</reference>
<protein>
    <submittedName>
        <fullName evidence="1">Uncharacterized protein</fullName>
    </submittedName>
</protein>
<gene>
    <name evidence="1" type="ORF">QAD02_013750</name>
</gene>
<sequence>MYASEPVEFDAEPELSNCWREGVLDAGRDMNQPDVRRGIGSLHGISSSVEDFIVEINELDTVQSRLPLAIDHERSVGIQKLCRGDTCYEVNSSGRIRFILGDDSGYRTYIDDQTKCRSHSPASLDDGSISILSVDSDVCISYIVGNLQSQVLLGDLLICTNAITFTSYEIHALPRPRYLTVPRT</sequence>
<evidence type="ECO:0000313" key="2">
    <source>
        <dbReference type="Proteomes" id="UP001239111"/>
    </source>
</evidence>
<comment type="caution">
    <text evidence="1">The sequence shown here is derived from an EMBL/GenBank/DDBJ whole genome shotgun (WGS) entry which is preliminary data.</text>
</comment>
<dbReference type="EMBL" id="CM056742">
    <property type="protein sequence ID" value="KAJ8677963.1"/>
    <property type="molecule type" value="Genomic_DNA"/>
</dbReference>
<evidence type="ECO:0000313" key="1">
    <source>
        <dbReference type="EMBL" id="KAJ8677963.1"/>
    </source>
</evidence>
<accession>A0ACC2P3C2</accession>
<name>A0ACC2P3C2_9HYME</name>
<proteinExistence type="predicted"/>
<organism evidence="1 2">
    <name type="scientific">Eretmocerus hayati</name>
    <dbReference type="NCBI Taxonomy" id="131215"/>
    <lineage>
        <taxon>Eukaryota</taxon>
        <taxon>Metazoa</taxon>
        <taxon>Ecdysozoa</taxon>
        <taxon>Arthropoda</taxon>
        <taxon>Hexapoda</taxon>
        <taxon>Insecta</taxon>
        <taxon>Pterygota</taxon>
        <taxon>Neoptera</taxon>
        <taxon>Endopterygota</taxon>
        <taxon>Hymenoptera</taxon>
        <taxon>Apocrita</taxon>
        <taxon>Proctotrupomorpha</taxon>
        <taxon>Chalcidoidea</taxon>
        <taxon>Aphelinidae</taxon>
        <taxon>Aphelininae</taxon>
        <taxon>Eretmocerus</taxon>
    </lineage>
</organism>
<keyword evidence="2" id="KW-1185">Reference proteome</keyword>
<dbReference type="Proteomes" id="UP001239111">
    <property type="component" value="Chromosome 2"/>
</dbReference>